<evidence type="ECO:0000313" key="1">
    <source>
        <dbReference type="EMBL" id="NMH95466.1"/>
    </source>
</evidence>
<dbReference type="SUPFAM" id="SSF52980">
    <property type="entry name" value="Restriction endonuclease-like"/>
    <property type="match status" value="1"/>
</dbReference>
<proteinExistence type="predicted"/>
<reference evidence="1 2" key="1">
    <citation type="submission" date="2020-04" db="EMBL/GenBank/DDBJ databases">
        <authorList>
            <person name="Klaysubun C."/>
            <person name="Duangmal K."/>
            <person name="Lipun K."/>
        </authorList>
    </citation>
    <scope>NUCLEOTIDE SEQUENCE [LARGE SCALE GENOMIC DNA]</scope>
    <source>
        <strain evidence="1 2">DSM 45300</strain>
    </source>
</reference>
<keyword evidence="2" id="KW-1185">Reference proteome</keyword>
<sequence>MRSPLRYAAARQHGAFSTRQILSCYTRDELRARVRSQQWKRVFTGSYRHAGSEPTARLRVHAAGLSIGRPVPACLHTAAELLGFGVLDDPVTHVVVGTALPCTRRDELWPHQLLIRPGDVTTLRCATATTDANRTAVDLARTLRRLDALPILDAALAAGACTPEALAAEIEHHTGLPGVRRARALVDLADARAESPQESRMRLLCHDAGLPPPTPQLPVRDDGGRVRRWLDLGWEEAKVGLEYDGADHDGAARRRSDRRRQNWFTDRGWDVYHATDADVFGNPAPLMAQLATALARRSPRYR</sequence>
<evidence type="ECO:0000313" key="2">
    <source>
        <dbReference type="Proteomes" id="UP000586918"/>
    </source>
</evidence>
<dbReference type="AlphaFoldDB" id="A0A848DST2"/>
<dbReference type="EMBL" id="JAAXKZ010000193">
    <property type="protein sequence ID" value="NMH95466.1"/>
    <property type="molecule type" value="Genomic_DNA"/>
</dbReference>
<protein>
    <recommendedName>
        <fullName evidence="3">DUF559 domain-containing protein</fullName>
    </recommendedName>
</protein>
<gene>
    <name evidence="1" type="ORF">HF519_28770</name>
</gene>
<evidence type="ECO:0008006" key="3">
    <source>
        <dbReference type="Google" id="ProtNLM"/>
    </source>
</evidence>
<comment type="caution">
    <text evidence="1">The sequence shown here is derived from an EMBL/GenBank/DDBJ whole genome shotgun (WGS) entry which is preliminary data.</text>
</comment>
<dbReference type="InterPro" id="IPR011335">
    <property type="entry name" value="Restrct_endonuc-II-like"/>
</dbReference>
<name>A0A848DST2_9PSEU</name>
<accession>A0A848DST2</accession>
<organism evidence="1 2">
    <name type="scientific">Pseudonocardia bannensis</name>
    <dbReference type="NCBI Taxonomy" id="630973"/>
    <lineage>
        <taxon>Bacteria</taxon>
        <taxon>Bacillati</taxon>
        <taxon>Actinomycetota</taxon>
        <taxon>Actinomycetes</taxon>
        <taxon>Pseudonocardiales</taxon>
        <taxon>Pseudonocardiaceae</taxon>
        <taxon>Pseudonocardia</taxon>
    </lineage>
</organism>
<dbReference type="Proteomes" id="UP000586918">
    <property type="component" value="Unassembled WGS sequence"/>
</dbReference>
<dbReference type="RefSeq" id="WP_169416121.1">
    <property type="nucleotide sequence ID" value="NZ_JAAXKZ010000193.1"/>
</dbReference>